<feature type="transmembrane region" description="Helical" evidence="3">
    <location>
        <begin position="389"/>
        <end position="406"/>
    </location>
</feature>
<protein>
    <submittedName>
        <fullName evidence="4">Stage V sporulation protein AF</fullName>
    </submittedName>
</protein>
<feature type="transmembrane region" description="Helical" evidence="3">
    <location>
        <begin position="418"/>
        <end position="440"/>
    </location>
</feature>
<reference evidence="4" key="2">
    <citation type="submission" date="2020-09" db="EMBL/GenBank/DDBJ databases">
        <authorList>
            <person name="Sun Q."/>
            <person name="Zhou Y."/>
        </authorList>
    </citation>
    <scope>NUCLEOTIDE SEQUENCE</scope>
    <source>
        <strain evidence="4">CGMCC 1.12777</strain>
    </source>
</reference>
<comment type="caution">
    <text evidence="4">The sequence shown here is derived from an EMBL/GenBank/DDBJ whole genome shotgun (WGS) entry which is preliminary data.</text>
</comment>
<feature type="transmembrane region" description="Helical" evidence="3">
    <location>
        <begin position="364"/>
        <end position="383"/>
    </location>
</feature>
<dbReference type="Pfam" id="PF03323">
    <property type="entry name" value="GerA"/>
    <property type="match status" value="1"/>
</dbReference>
<dbReference type="GO" id="GO:0016020">
    <property type="term" value="C:membrane"/>
    <property type="evidence" value="ECO:0007669"/>
    <property type="project" value="InterPro"/>
</dbReference>
<dbReference type="PANTHER" id="PTHR22550:SF9">
    <property type="entry name" value="STAGE V SPORULATION PROTEIN AF"/>
    <property type="match status" value="1"/>
</dbReference>
<keyword evidence="5" id="KW-1185">Reference proteome</keyword>
<dbReference type="EMBL" id="BMFV01000007">
    <property type="protein sequence ID" value="GGH79192.1"/>
    <property type="molecule type" value="Genomic_DNA"/>
</dbReference>
<dbReference type="PANTHER" id="PTHR22550">
    <property type="entry name" value="SPORE GERMINATION PROTEIN"/>
    <property type="match status" value="1"/>
</dbReference>
<organism evidence="4 5">
    <name type="scientific">Pullulanibacillus pueri</name>
    <dbReference type="NCBI Taxonomy" id="1437324"/>
    <lineage>
        <taxon>Bacteria</taxon>
        <taxon>Bacillati</taxon>
        <taxon>Bacillota</taxon>
        <taxon>Bacilli</taxon>
        <taxon>Bacillales</taxon>
        <taxon>Sporolactobacillaceae</taxon>
        <taxon>Pullulanibacillus</taxon>
    </lineage>
</organism>
<evidence type="ECO:0000256" key="1">
    <source>
        <dbReference type="ARBA" id="ARBA00005278"/>
    </source>
</evidence>
<keyword evidence="2 3" id="KW-0472">Membrane</keyword>
<reference evidence="4" key="1">
    <citation type="journal article" date="2014" name="Int. J. Syst. Evol. Microbiol.">
        <title>Complete genome sequence of Corynebacterium casei LMG S-19264T (=DSM 44701T), isolated from a smear-ripened cheese.</title>
        <authorList>
            <consortium name="US DOE Joint Genome Institute (JGI-PGF)"/>
            <person name="Walter F."/>
            <person name="Albersmeier A."/>
            <person name="Kalinowski J."/>
            <person name="Ruckert C."/>
        </authorList>
    </citation>
    <scope>NUCLEOTIDE SEQUENCE</scope>
    <source>
        <strain evidence="4">CGMCC 1.12777</strain>
    </source>
</reference>
<dbReference type="RefSeq" id="WP_188496659.1">
    <property type="nucleotide sequence ID" value="NZ_BMFV01000007.1"/>
</dbReference>
<evidence type="ECO:0000256" key="2">
    <source>
        <dbReference type="ARBA" id="ARBA00023136"/>
    </source>
</evidence>
<keyword evidence="3" id="KW-1133">Transmembrane helix</keyword>
<sequence>MPLKAENDKEQIKKRIKENKTYLEERVGVGTSFDVGVREMKILGQQIEVVYCNSLVDSLSVIELLRELLRLVDLHKTGTDVKEVIKNHLAHEQVTEIKTLDEAVDNMLSGLIVIFIDGQSIGLVVDTRHYPGRQPAEPDIERVVRGSKDGFTENIIENIGLIRRRIRDERFRTEMLKVGERSKTDVSLIYLKDVADPGLVKALKKEIKKIEVDGIPMADKTIEEFVIKQGLNPYPLVRYTERPDVAAAHILEGHVLVVCDTSPSIIIFPTTFFHHVQHAEEYRQTPVVGGFLRWSRFIAILLSIFLVPLWLVLVMNPDVLPDWLNFLGPGKKDYHLPIVLQILMAEVGIEIIRMAAVHTPTSLSTALGLIAAVLIGQIAVQVGVFIPEVILYSSVSAIGAFATPSYELSEANKIIRILLIIIVAIFGVPGFMFGMTLLILYLARVKNLNTPFLWPFIPFYPVAMFNVFVRTSLPLARIRPSIVRPQNKLRQPKENNG</sequence>
<evidence type="ECO:0000313" key="5">
    <source>
        <dbReference type="Proteomes" id="UP000656813"/>
    </source>
</evidence>
<dbReference type="AlphaFoldDB" id="A0A8J2ZUN2"/>
<feature type="transmembrane region" description="Helical" evidence="3">
    <location>
        <begin position="452"/>
        <end position="469"/>
    </location>
</feature>
<dbReference type="InterPro" id="IPR050768">
    <property type="entry name" value="UPF0353/GerABKA_families"/>
</dbReference>
<keyword evidence="3" id="KW-0812">Transmembrane</keyword>
<name>A0A8J2ZUN2_9BACL</name>
<accession>A0A8J2ZUN2</accession>
<dbReference type="Proteomes" id="UP000656813">
    <property type="component" value="Unassembled WGS sequence"/>
</dbReference>
<comment type="similarity">
    <text evidence="1">Belongs to the GerABKA family.</text>
</comment>
<feature type="transmembrane region" description="Helical" evidence="3">
    <location>
        <begin position="297"/>
        <end position="314"/>
    </location>
</feature>
<evidence type="ECO:0000313" key="4">
    <source>
        <dbReference type="EMBL" id="GGH79192.1"/>
    </source>
</evidence>
<dbReference type="GO" id="GO:0009847">
    <property type="term" value="P:spore germination"/>
    <property type="evidence" value="ECO:0007669"/>
    <property type="project" value="InterPro"/>
</dbReference>
<gene>
    <name evidence="4" type="primary">spoVAF</name>
    <name evidence="4" type="ORF">GCM10007096_13760</name>
</gene>
<dbReference type="InterPro" id="IPR004995">
    <property type="entry name" value="Spore_Ger"/>
</dbReference>
<proteinExistence type="inferred from homology"/>
<feature type="transmembrane region" description="Helical" evidence="3">
    <location>
        <begin position="334"/>
        <end position="352"/>
    </location>
</feature>
<dbReference type="PIRSF" id="PIRSF005690">
    <property type="entry name" value="GerBA"/>
    <property type="match status" value="1"/>
</dbReference>
<evidence type="ECO:0000256" key="3">
    <source>
        <dbReference type="SAM" id="Phobius"/>
    </source>
</evidence>